<proteinExistence type="predicted"/>
<organism evidence="1 2">
    <name type="scientific">Candidatus Wallbacteria bacterium GWC2_49_35</name>
    <dbReference type="NCBI Taxonomy" id="1817813"/>
    <lineage>
        <taxon>Bacteria</taxon>
        <taxon>Candidatus Walliibacteriota</taxon>
    </lineage>
</organism>
<dbReference type="Gene3D" id="1.25.40.10">
    <property type="entry name" value="Tetratricopeptide repeat domain"/>
    <property type="match status" value="1"/>
</dbReference>
<gene>
    <name evidence="1" type="ORF">A2008_04615</name>
</gene>
<reference evidence="1 2" key="1">
    <citation type="journal article" date="2016" name="Nat. Commun.">
        <title>Thousands of microbial genomes shed light on interconnected biogeochemical processes in an aquifer system.</title>
        <authorList>
            <person name="Anantharaman K."/>
            <person name="Brown C.T."/>
            <person name="Hug L.A."/>
            <person name="Sharon I."/>
            <person name="Castelle C.J."/>
            <person name="Probst A.J."/>
            <person name="Thomas B.C."/>
            <person name="Singh A."/>
            <person name="Wilkins M.J."/>
            <person name="Karaoz U."/>
            <person name="Brodie E.L."/>
            <person name="Williams K.H."/>
            <person name="Hubbard S.S."/>
            <person name="Banfield J.F."/>
        </authorList>
    </citation>
    <scope>NUCLEOTIDE SEQUENCE [LARGE SCALE GENOMIC DNA]</scope>
</reference>
<dbReference type="InterPro" id="IPR011990">
    <property type="entry name" value="TPR-like_helical_dom_sf"/>
</dbReference>
<protein>
    <recommendedName>
        <fullName evidence="3">Secretin/TonB short N-terminal domain-containing protein</fullName>
    </recommendedName>
</protein>
<dbReference type="Proteomes" id="UP000178735">
    <property type="component" value="Unassembled WGS sequence"/>
</dbReference>
<dbReference type="SUPFAM" id="SSF48452">
    <property type="entry name" value="TPR-like"/>
    <property type="match status" value="1"/>
</dbReference>
<evidence type="ECO:0008006" key="3">
    <source>
        <dbReference type="Google" id="ProtNLM"/>
    </source>
</evidence>
<accession>A0A1F7WNB0</accession>
<dbReference type="STRING" id="1817813.A2008_04615"/>
<comment type="caution">
    <text evidence="1">The sequence shown here is derived from an EMBL/GenBank/DDBJ whole genome shotgun (WGS) entry which is preliminary data.</text>
</comment>
<dbReference type="AlphaFoldDB" id="A0A1F7WNB0"/>
<sequence>MYNAKPYKNNMLKKTLPLLSFVSILFASFLLSGSAKIGSGDSRITQDSPLAAVRVSYKFESAAISDILRKISIDHGIKIRSGVEIKGIASVNLISVSLGDALASILKGSSYGYKLEKDAIVIESKRGGAFSITGDRIGFKRVMIAPAFVKIGEIKRIVESMRSDDSSVACDEKSGVLVLDERPEIADSIISEINKIDVMDSRESEGAQASLQTKLFVLKNVNLKEAFAGIEKTLSKHGSAYPNYDLNSLIVSDEMETLNKISARISGLENANGVPVINYRFYKVPRAVLEDLAGLSYYDARDIGLADLGFSVVKNKNHFFSLLEKYLKNSASLSCDSSENAEIKVLHKSISSRISIKPYINLNSGYRVSIGLKEEAQAFNETIRFKTGNYDFEVGENDAVIARGFEKSFVDMINQTCFSEFLSYMPSIKRVNESVHRTASADSDEAAGGQDDFILMTIELSTAKTNAGVARYSFINLLHLDSQNCYSGSGPDSFSSDMSYLNIFSAPAGAENFVQRPEPERATGPETANKAAAARTAAASKPGVENKKAIFKIKSKNNNENLIIQEHKKDLKLALNLNNKANETGGNAVNAGIKTEKTVLAEIKRHIDAGGYEQARAAAAEYLAENPSAVNVRVALGSVYKEMKLYVSARNELKKAVKIDGGNNKLAENIQKLDALIRLINEEKVKLAGKPEAMELDLYLR</sequence>
<dbReference type="EMBL" id="MGFH01000146">
    <property type="protein sequence ID" value="OGM04320.1"/>
    <property type="molecule type" value="Genomic_DNA"/>
</dbReference>
<evidence type="ECO:0000313" key="1">
    <source>
        <dbReference type="EMBL" id="OGM04320.1"/>
    </source>
</evidence>
<evidence type="ECO:0000313" key="2">
    <source>
        <dbReference type="Proteomes" id="UP000178735"/>
    </source>
</evidence>
<name>A0A1F7WNB0_9BACT</name>